<evidence type="ECO:0000256" key="1">
    <source>
        <dbReference type="SAM" id="Phobius"/>
    </source>
</evidence>
<comment type="caution">
    <text evidence="2">The sequence shown here is derived from an EMBL/GenBank/DDBJ whole genome shotgun (WGS) entry which is preliminary data.</text>
</comment>
<sequence length="22" mass="2168">ITPLMVGGIAALGVILMAVSLK</sequence>
<keyword evidence="1" id="KW-0812">Transmembrane</keyword>
<protein>
    <submittedName>
        <fullName evidence="2">Uncharacterized protein</fullName>
    </submittedName>
</protein>
<feature type="non-terminal residue" evidence="2">
    <location>
        <position position="1"/>
    </location>
</feature>
<keyword evidence="1" id="KW-0472">Membrane</keyword>
<evidence type="ECO:0000313" key="2">
    <source>
        <dbReference type="EMBL" id="KKK70775.1"/>
    </source>
</evidence>
<dbReference type="EMBL" id="LAZR01058031">
    <property type="protein sequence ID" value="KKK70775.1"/>
    <property type="molecule type" value="Genomic_DNA"/>
</dbReference>
<accession>A0A0F8YAQ8</accession>
<name>A0A0F8YAQ8_9ZZZZ</name>
<gene>
    <name evidence="2" type="ORF">LCGC14_2920620</name>
</gene>
<keyword evidence="1" id="KW-1133">Transmembrane helix</keyword>
<organism evidence="2">
    <name type="scientific">marine sediment metagenome</name>
    <dbReference type="NCBI Taxonomy" id="412755"/>
    <lineage>
        <taxon>unclassified sequences</taxon>
        <taxon>metagenomes</taxon>
        <taxon>ecological metagenomes</taxon>
    </lineage>
</organism>
<dbReference type="AlphaFoldDB" id="A0A0F8YAQ8"/>
<proteinExistence type="predicted"/>
<reference evidence="2" key="1">
    <citation type="journal article" date="2015" name="Nature">
        <title>Complex archaea that bridge the gap between prokaryotes and eukaryotes.</title>
        <authorList>
            <person name="Spang A."/>
            <person name="Saw J.H."/>
            <person name="Jorgensen S.L."/>
            <person name="Zaremba-Niedzwiedzka K."/>
            <person name="Martijn J."/>
            <person name="Lind A.E."/>
            <person name="van Eijk R."/>
            <person name="Schleper C."/>
            <person name="Guy L."/>
            <person name="Ettema T.J."/>
        </authorList>
    </citation>
    <scope>NUCLEOTIDE SEQUENCE</scope>
</reference>
<feature type="transmembrane region" description="Helical" evidence="1">
    <location>
        <begin position="6"/>
        <end position="21"/>
    </location>
</feature>